<name>A0AA40FA97_9PEZI</name>
<keyword evidence="2" id="KW-1133">Transmembrane helix</keyword>
<protein>
    <submittedName>
        <fullName evidence="3">Uncharacterized protein</fullName>
    </submittedName>
</protein>
<feature type="transmembrane region" description="Helical" evidence="2">
    <location>
        <begin position="145"/>
        <end position="163"/>
    </location>
</feature>
<evidence type="ECO:0000313" key="4">
    <source>
        <dbReference type="Proteomes" id="UP001172155"/>
    </source>
</evidence>
<comment type="caution">
    <text evidence="3">The sequence shown here is derived from an EMBL/GenBank/DDBJ whole genome shotgun (WGS) entry which is preliminary data.</text>
</comment>
<gene>
    <name evidence="3" type="ORF">B0T18DRAFT_424408</name>
</gene>
<dbReference type="AlphaFoldDB" id="A0AA40FA97"/>
<keyword evidence="2" id="KW-0812">Transmembrane</keyword>
<feature type="transmembrane region" description="Helical" evidence="2">
    <location>
        <begin position="30"/>
        <end position="48"/>
    </location>
</feature>
<feature type="region of interest" description="Disordered" evidence="1">
    <location>
        <begin position="170"/>
        <end position="193"/>
    </location>
</feature>
<evidence type="ECO:0000256" key="1">
    <source>
        <dbReference type="SAM" id="MobiDB-lite"/>
    </source>
</evidence>
<sequence>MAGGFVEINEDQCRHYAGFAAHLDRHHFDAAYWVLFMLVVLMLFTASYKYSSYHDKAKDLEPGTRAYRSRMNRCLYQCLAYFLISLAAVVIEIFILMALQFCDGEDLMSLYWSTWTVLQLGSLVAIAGVLLSVYNNMHGNKNPPWALALGTPVLVVAGIGHAVHTSIHKQISRTRSRSRSRGRRPRAMSVSSGLSRLEGVKHNHCHQQPPPTYDSDKEDAEFRAKLVGYTPDGAPILQFVDDPGVIRPERGSVLGRGDNGMVIVGFRREGVVVTTAVLGGREGV</sequence>
<evidence type="ECO:0000313" key="3">
    <source>
        <dbReference type="EMBL" id="KAK0753940.1"/>
    </source>
</evidence>
<reference evidence="3" key="1">
    <citation type="submission" date="2023-06" db="EMBL/GenBank/DDBJ databases">
        <title>Genome-scale phylogeny and comparative genomics of the fungal order Sordariales.</title>
        <authorList>
            <consortium name="Lawrence Berkeley National Laboratory"/>
            <person name="Hensen N."/>
            <person name="Bonometti L."/>
            <person name="Westerberg I."/>
            <person name="Brannstrom I.O."/>
            <person name="Guillou S."/>
            <person name="Cros-Aarteil S."/>
            <person name="Calhoun S."/>
            <person name="Haridas S."/>
            <person name="Kuo A."/>
            <person name="Mondo S."/>
            <person name="Pangilinan J."/>
            <person name="Riley R."/>
            <person name="LaButti K."/>
            <person name="Andreopoulos B."/>
            <person name="Lipzen A."/>
            <person name="Chen C."/>
            <person name="Yanf M."/>
            <person name="Daum C."/>
            <person name="Ng V."/>
            <person name="Clum A."/>
            <person name="Steindorff A."/>
            <person name="Ohm R."/>
            <person name="Martin F."/>
            <person name="Silar P."/>
            <person name="Natvig D."/>
            <person name="Lalanne C."/>
            <person name="Gautier V."/>
            <person name="Ament-velasquez S.L."/>
            <person name="Kruys A."/>
            <person name="Hutchinson M.I."/>
            <person name="Powell A.J."/>
            <person name="Barry K."/>
            <person name="Miller A.N."/>
            <person name="Grigoriev I.V."/>
            <person name="Debuchy R."/>
            <person name="Gladieux P."/>
            <person name="Thoren M.H."/>
            <person name="Johannesson H."/>
        </authorList>
    </citation>
    <scope>NUCLEOTIDE SEQUENCE</scope>
    <source>
        <strain evidence="3">SMH3187-1</strain>
    </source>
</reference>
<accession>A0AA40FA97</accession>
<feature type="transmembrane region" description="Helical" evidence="2">
    <location>
        <begin position="78"/>
        <end position="99"/>
    </location>
</feature>
<feature type="compositionally biased region" description="Basic residues" evidence="1">
    <location>
        <begin position="170"/>
        <end position="186"/>
    </location>
</feature>
<evidence type="ECO:0000256" key="2">
    <source>
        <dbReference type="SAM" id="Phobius"/>
    </source>
</evidence>
<keyword evidence="4" id="KW-1185">Reference proteome</keyword>
<proteinExistence type="predicted"/>
<organism evidence="3 4">
    <name type="scientific">Schizothecium vesticola</name>
    <dbReference type="NCBI Taxonomy" id="314040"/>
    <lineage>
        <taxon>Eukaryota</taxon>
        <taxon>Fungi</taxon>
        <taxon>Dikarya</taxon>
        <taxon>Ascomycota</taxon>
        <taxon>Pezizomycotina</taxon>
        <taxon>Sordariomycetes</taxon>
        <taxon>Sordariomycetidae</taxon>
        <taxon>Sordariales</taxon>
        <taxon>Schizotheciaceae</taxon>
        <taxon>Schizothecium</taxon>
    </lineage>
</organism>
<feature type="transmembrane region" description="Helical" evidence="2">
    <location>
        <begin position="111"/>
        <end position="133"/>
    </location>
</feature>
<dbReference type="Proteomes" id="UP001172155">
    <property type="component" value="Unassembled WGS sequence"/>
</dbReference>
<keyword evidence="2" id="KW-0472">Membrane</keyword>
<dbReference type="EMBL" id="JAUKUD010000001">
    <property type="protein sequence ID" value="KAK0753940.1"/>
    <property type="molecule type" value="Genomic_DNA"/>
</dbReference>